<feature type="chain" id="PRO_5029642946" description="Tetratricopeptide repeat protein 38" evidence="8">
    <location>
        <begin position="25"/>
        <end position="283"/>
    </location>
</feature>
<dbReference type="InterPro" id="IPR011990">
    <property type="entry name" value="TPR-like_helical_dom_sf"/>
</dbReference>
<dbReference type="GO" id="GO:0008289">
    <property type="term" value="F:lipid binding"/>
    <property type="evidence" value="ECO:0007669"/>
    <property type="project" value="UniProtKB-KW"/>
</dbReference>
<dbReference type="Proteomes" id="UP000583929">
    <property type="component" value="Unassembled WGS sequence"/>
</dbReference>
<evidence type="ECO:0000256" key="3">
    <source>
        <dbReference type="ARBA" id="ARBA00019992"/>
    </source>
</evidence>
<organism evidence="10 11">
    <name type="scientific">Cannabis sativa</name>
    <name type="common">Hemp</name>
    <name type="synonym">Marijuana</name>
    <dbReference type="NCBI Taxonomy" id="3483"/>
    <lineage>
        <taxon>Eukaryota</taxon>
        <taxon>Viridiplantae</taxon>
        <taxon>Streptophyta</taxon>
        <taxon>Embryophyta</taxon>
        <taxon>Tracheophyta</taxon>
        <taxon>Spermatophyta</taxon>
        <taxon>Magnoliopsida</taxon>
        <taxon>eudicotyledons</taxon>
        <taxon>Gunneridae</taxon>
        <taxon>Pentapetalae</taxon>
        <taxon>rosids</taxon>
        <taxon>fabids</taxon>
        <taxon>Rosales</taxon>
        <taxon>Cannabaceae</taxon>
        <taxon>Cannabis</taxon>
    </lineage>
</organism>
<dbReference type="EMBL" id="JAATIQ010000024">
    <property type="protein sequence ID" value="KAF4398740.1"/>
    <property type="molecule type" value="Genomic_DNA"/>
</dbReference>
<name>A0A7J6HWH0_CANSA</name>
<feature type="domain" description="Bifunctional inhibitor/plant lipid transfer protein/seed storage helical" evidence="9">
    <location>
        <begin position="10"/>
        <end position="74"/>
    </location>
</feature>
<comment type="function">
    <text evidence="1">Plant non-specific lipid-transfer proteins transfer phospholipids as well as galactolipids across membranes. May play a role in wax or cutin deposition in the cell walls of expanding epidermal cells and certain secretory tissues.</text>
</comment>
<dbReference type="PANTHER" id="PTHR16263:SF4">
    <property type="entry name" value="TETRATRICOPEPTIDE REPEAT PROTEIN 38"/>
    <property type="match status" value="1"/>
</dbReference>
<keyword evidence="11" id="KW-1185">Reference proteome</keyword>
<evidence type="ECO:0000256" key="6">
    <source>
        <dbReference type="ARBA" id="ARBA00022803"/>
    </source>
</evidence>
<evidence type="ECO:0000256" key="4">
    <source>
        <dbReference type="ARBA" id="ARBA00022448"/>
    </source>
</evidence>
<evidence type="ECO:0000259" key="9">
    <source>
        <dbReference type="Pfam" id="PF14368"/>
    </source>
</evidence>
<evidence type="ECO:0000256" key="8">
    <source>
        <dbReference type="SAM" id="SignalP"/>
    </source>
</evidence>
<sequence length="283" mass="31592">MESLKRTIMAILLLVVMTLGMAEAQMPSCASKLVACADYLNSTKPGEECCTSIKQVVATELPCLCNLYNSPELPSSLACVTSTTALPYALSSNSTKIFFDLGFWSFVEMVARFFYNKMGTYLITPKTDKLFEDGVNDRLRCRLSSMQGWRASIEDAHAAYSDLDAYTSFFAVYDGRGADAFAKKLGYTSSLQAALVKLQVLPRNQLENYIYGMFAFPLLEQGQMEEAEKAARKALEINKDDCWVQHNYCAMGLWLGWNRFLRHASISCVSVLSMWISFANAIS</sequence>
<evidence type="ECO:0000256" key="2">
    <source>
        <dbReference type="ARBA" id="ARBA00005857"/>
    </source>
</evidence>
<dbReference type="Gene3D" id="1.10.110.10">
    <property type="entry name" value="Plant lipid-transfer and hydrophobic proteins"/>
    <property type="match status" value="1"/>
</dbReference>
<gene>
    <name evidence="10" type="ORF">G4B88_017166</name>
</gene>
<protein>
    <recommendedName>
        <fullName evidence="3">Tetratricopeptide repeat protein 38</fullName>
    </recommendedName>
</protein>
<dbReference type="CDD" id="cd00010">
    <property type="entry name" value="AAI_LTSS"/>
    <property type="match status" value="1"/>
</dbReference>
<dbReference type="PANTHER" id="PTHR16263">
    <property type="entry name" value="TETRATRICOPEPTIDE REPEAT PROTEIN 38"/>
    <property type="match status" value="1"/>
</dbReference>
<keyword evidence="5" id="KW-0677">Repeat</keyword>
<accession>A0A7J6HWH0</accession>
<keyword evidence="6" id="KW-0802">TPR repeat</keyword>
<dbReference type="SUPFAM" id="SSF48452">
    <property type="entry name" value="TPR-like"/>
    <property type="match status" value="1"/>
</dbReference>
<dbReference type="InterPro" id="IPR036312">
    <property type="entry name" value="Bifun_inhib/LTP/seed_sf"/>
</dbReference>
<evidence type="ECO:0000256" key="7">
    <source>
        <dbReference type="ARBA" id="ARBA00023121"/>
    </source>
</evidence>
<evidence type="ECO:0000313" key="10">
    <source>
        <dbReference type="EMBL" id="KAF4398740.1"/>
    </source>
</evidence>
<dbReference type="InterPro" id="IPR033891">
    <property type="entry name" value="TTC38"/>
</dbReference>
<evidence type="ECO:0000313" key="11">
    <source>
        <dbReference type="Proteomes" id="UP000583929"/>
    </source>
</evidence>
<evidence type="ECO:0000256" key="1">
    <source>
        <dbReference type="ARBA" id="ARBA00003211"/>
    </source>
</evidence>
<reference evidence="10 11" key="1">
    <citation type="journal article" date="2020" name="bioRxiv">
        <title>Sequence and annotation of 42 cannabis genomes reveals extensive copy number variation in cannabinoid synthesis and pathogen resistance genes.</title>
        <authorList>
            <person name="Mckernan K.J."/>
            <person name="Helbert Y."/>
            <person name="Kane L.T."/>
            <person name="Ebling H."/>
            <person name="Zhang L."/>
            <person name="Liu B."/>
            <person name="Eaton Z."/>
            <person name="Mclaughlin S."/>
            <person name="Kingan S."/>
            <person name="Baybayan P."/>
            <person name="Concepcion G."/>
            <person name="Jordan M."/>
            <person name="Riva A."/>
            <person name="Barbazuk W."/>
            <person name="Harkins T."/>
        </authorList>
    </citation>
    <scope>NUCLEOTIDE SEQUENCE [LARGE SCALE GENOMIC DNA]</scope>
    <source>
        <strain evidence="11">cv. Jamaican Lion 4</strain>
        <tissue evidence="10">Leaf</tissue>
    </source>
</reference>
<dbReference type="InterPro" id="IPR016140">
    <property type="entry name" value="Bifunc_inhib/LTP/seed_store"/>
</dbReference>
<dbReference type="InterPro" id="IPR036457">
    <property type="entry name" value="PPM-type-like_dom_sf"/>
</dbReference>
<dbReference type="SUPFAM" id="SSF81606">
    <property type="entry name" value="PP2C-like"/>
    <property type="match status" value="1"/>
</dbReference>
<keyword evidence="7" id="KW-0446">Lipid-binding</keyword>
<comment type="caution">
    <text evidence="10">The sequence shown here is derived from an EMBL/GenBank/DDBJ whole genome shotgun (WGS) entry which is preliminary data.</text>
</comment>
<comment type="similarity">
    <text evidence="2">Belongs to the TTC38 family.</text>
</comment>
<evidence type="ECO:0000256" key="5">
    <source>
        <dbReference type="ARBA" id="ARBA00022737"/>
    </source>
</evidence>
<dbReference type="AlphaFoldDB" id="A0A7J6HWH0"/>
<dbReference type="Gene3D" id="3.60.40.10">
    <property type="entry name" value="PPM-type phosphatase domain"/>
    <property type="match status" value="1"/>
</dbReference>
<feature type="signal peptide" evidence="8">
    <location>
        <begin position="1"/>
        <end position="24"/>
    </location>
</feature>
<keyword evidence="4" id="KW-0813">Transport</keyword>
<keyword evidence="8" id="KW-0732">Signal</keyword>
<dbReference type="SUPFAM" id="SSF47699">
    <property type="entry name" value="Bifunctional inhibitor/lipid-transfer protein/seed storage 2S albumin"/>
    <property type="match status" value="1"/>
</dbReference>
<dbReference type="Pfam" id="PF14368">
    <property type="entry name" value="LTP_2"/>
    <property type="match status" value="1"/>
</dbReference>
<proteinExistence type="inferred from homology"/>